<keyword evidence="3" id="KW-1185">Reference proteome</keyword>
<keyword evidence="1" id="KW-0472">Membrane</keyword>
<dbReference type="RefSeq" id="YP_009777916.1">
    <property type="nucleotide sequence ID" value="NC_047706.1"/>
</dbReference>
<dbReference type="EMBL" id="AP013547">
    <property type="protein sequence ID" value="BAQ94419.1"/>
    <property type="molecule type" value="Genomic_DNA"/>
</dbReference>
<dbReference type="KEGG" id="vg:55412082"/>
<name>A0A6S4P8M8_9CAUD</name>
<keyword evidence="1" id="KW-1133">Transmembrane helix</keyword>
<proteinExistence type="predicted"/>
<reference evidence="2 3" key="1">
    <citation type="journal article" date="2013" name="PLoS Genet.">
        <title>Expanding the Marine Virosphere Using Metagenomics.</title>
        <authorList>
            <person name="Mizuno C.M."/>
            <person name="Rodriguez-Valera F."/>
            <person name="Kimes N.E."/>
            <person name="Ghai R."/>
        </authorList>
    </citation>
    <scope>NUCLEOTIDE SEQUENCE [LARGE SCALE GENOMIC DNA]</scope>
    <source>
        <strain evidence="2">UvMED-CGR-U-MedDCM-OCT-S31-C1</strain>
    </source>
</reference>
<keyword evidence="1" id="KW-0812">Transmembrane</keyword>
<evidence type="ECO:0000256" key="1">
    <source>
        <dbReference type="SAM" id="Phobius"/>
    </source>
</evidence>
<evidence type="ECO:0000313" key="2">
    <source>
        <dbReference type="EMBL" id="BAQ94419.1"/>
    </source>
</evidence>
<protein>
    <submittedName>
        <fullName evidence="2">Uncharacterized protein</fullName>
    </submittedName>
</protein>
<feature type="transmembrane region" description="Helical" evidence="1">
    <location>
        <begin position="6"/>
        <end position="24"/>
    </location>
</feature>
<evidence type="ECO:0000313" key="3">
    <source>
        <dbReference type="Proteomes" id="UP000505271"/>
    </source>
</evidence>
<dbReference type="GeneID" id="55412082"/>
<dbReference type="Proteomes" id="UP000505271">
    <property type="component" value="Segment"/>
</dbReference>
<sequence length="63" mass="7312">MIDPLTLVIVVGFWGTLGVLLAGMPKHTKEENSLERRFRREATARGMNRWWEDYKARKGGTHQ</sequence>
<accession>A0A6S4P8M8</accession>
<organism evidence="2 3">
    <name type="scientific">uncultured phage_MedDCM-OCT-S31-C1</name>
    <dbReference type="NCBI Taxonomy" id="2740800"/>
    <lineage>
        <taxon>Viruses</taxon>
        <taxon>Duplodnaviria</taxon>
        <taxon>Heunggongvirae</taxon>
        <taxon>Uroviricota</taxon>
        <taxon>Caudoviricetes</taxon>
        <taxon>Autographivirales</taxon>
        <taxon>Nohivirus</taxon>
        <taxon>Nohivirus S31C1</taxon>
    </lineage>
</organism>